<feature type="repeat" description="ANK" evidence="3">
    <location>
        <begin position="641"/>
        <end position="673"/>
    </location>
</feature>
<feature type="repeat" description="ANK" evidence="3">
    <location>
        <begin position="575"/>
        <end position="607"/>
    </location>
</feature>
<dbReference type="eggNOG" id="KOG4177">
    <property type="taxonomic scope" value="Eukaryota"/>
</dbReference>
<evidence type="ECO:0000256" key="3">
    <source>
        <dbReference type="PROSITE-ProRule" id="PRU00023"/>
    </source>
</evidence>
<dbReference type="InParanoid" id="Q2GRP5"/>
<dbReference type="SUPFAM" id="SSF48403">
    <property type="entry name" value="Ankyrin repeat"/>
    <property type="match status" value="1"/>
</dbReference>
<evidence type="ECO:0000256" key="2">
    <source>
        <dbReference type="ARBA" id="ARBA00023043"/>
    </source>
</evidence>
<dbReference type="Pfam" id="PF00023">
    <property type="entry name" value="Ank"/>
    <property type="match status" value="1"/>
</dbReference>
<keyword evidence="2 3" id="KW-0040">ANK repeat</keyword>
<feature type="repeat" description="ANK" evidence="3">
    <location>
        <begin position="740"/>
        <end position="769"/>
    </location>
</feature>
<dbReference type="PRINTS" id="PR01415">
    <property type="entry name" value="ANKYRIN"/>
</dbReference>
<dbReference type="GeneID" id="4395908"/>
<accession>Q2GRP5</accession>
<evidence type="ECO:0000256" key="1">
    <source>
        <dbReference type="ARBA" id="ARBA00022737"/>
    </source>
</evidence>
<keyword evidence="5" id="KW-1185">Reference proteome</keyword>
<sequence>MNIVASTHDHDPTKAGPYTLTFRVTTSLQDELDGFVRYNRLGLFQKAQEIYEDVLDHQFDTLFPVTAELADSLLEQGDFRRLAALLEGRLRQATELGYDDDQVGLLRLLKALVDLHRHGDLRNSLEVARSWREAATASMSPDTLSIVDVSMPWQPLTSTAYILTLQKLSLVAYLRIITIAFQTSNWLRPQDMQPPWASNGTQPWSGFYELFGAMSADPDNAWNARNIFRPLATSLTPGMVDVLYSKWRSKREQAAAENEESLLADLSITTTYARQLIASVRGNPDHRSRDRISDLISTSQGLMSQLTTLVEEVDDVTDVRMQPALNLDLAEAEKEIAEYSNRPPWTYKSFRDKCKQLWLLARKNHDFVTQRDSIRLHQSMTDVKIKSLIDNDLRVIFSGRAENMLEYVKDMTHTILSVFQVVMRSASSPPPEEQGTNLDAAAKEDLKSKFSLLLNRAWAIEIFEVWLDSNTMTTPLVLFMGSVVRLILAELADERLGLANAQERILKFSQDIQWPLHRMVDTGYLGGVQLLVQNGAPLNAKDDWETTPLMKAREGQDIAMVGLLLSSGADINAENITTTLSWAATKGGEEVVRVLLDRGAEVDSVDINGRTPLSHAAEQGHWRAVKVLLDKGANIEAKDKDGCTPLSLAARRGYNEVVRLFLDKGANIEAKDKDGCTPLSRAAKQGSWAVVTQFVDKGANVESKDSDGYTPLGHAASQGCGEIVRLLLDHGADVNSKNGNGMTALSLATEKGYDKLVKLLLNRGAHSDT</sequence>
<dbReference type="Proteomes" id="UP000001056">
    <property type="component" value="Unassembled WGS sequence"/>
</dbReference>
<dbReference type="Gene3D" id="1.25.40.20">
    <property type="entry name" value="Ankyrin repeat-containing domain"/>
    <property type="match status" value="1"/>
</dbReference>
<organism evidence="4 5">
    <name type="scientific">Chaetomium globosum (strain ATCC 6205 / CBS 148.51 / DSM 1962 / NBRC 6347 / NRRL 1970)</name>
    <name type="common">Soil fungus</name>
    <dbReference type="NCBI Taxonomy" id="306901"/>
    <lineage>
        <taxon>Eukaryota</taxon>
        <taxon>Fungi</taxon>
        <taxon>Dikarya</taxon>
        <taxon>Ascomycota</taxon>
        <taxon>Pezizomycotina</taxon>
        <taxon>Sordariomycetes</taxon>
        <taxon>Sordariomycetidae</taxon>
        <taxon>Sordariales</taxon>
        <taxon>Chaetomiaceae</taxon>
        <taxon>Chaetomium</taxon>
    </lineage>
</organism>
<keyword evidence="1" id="KW-0677">Repeat</keyword>
<feature type="repeat" description="ANK" evidence="3">
    <location>
        <begin position="608"/>
        <end position="640"/>
    </location>
</feature>
<feature type="repeat" description="ANK" evidence="3">
    <location>
        <begin position="515"/>
        <end position="543"/>
    </location>
</feature>
<dbReference type="PROSITE" id="PS50297">
    <property type="entry name" value="ANK_REP_REGION"/>
    <property type="match status" value="6"/>
</dbReference>
<dbReference type="OMA" id="NIVASTH"/>
<dbReference type="InterPro" id="IPR002110">
    <property type="entry name" value="Ankyrin_rpt"/>
</dbReference>
<dbReference type="HOGENOM" id="CLU_376478_0_0_1"/>
<dbReference type="RefSeq" id="XP_001227286.1">
    <property type="nucleotide sequence ID" value="XM_001227285.1"/>
</dbReference>
<dbReference type="VEuPathDB" id="FungiDB:CHGG_09359"/>
<name>Q2GRP5_CHAGB</name>
<dbReference type="InterPro" id="IPR036770">
    <property type="entry name" value="Ankyrin_rpt-contain_sf"/>
</dbReference>
<dbReference type="AlphaFoldDB" id="Q2GRP5"/>
<feature type="repeat" description="ANK" evidence="3">
    <location>
        <begin position="674"/>
        <end position="706"/>
    </location>
</feature>
<dbReference type="OrthoDB" id="426293at2759"/>
<dbReference type="Pfam" id="PF12796">
    <property type="entry name" value="Ank_2"/>
    <property type="match status" value="2"/>
</dbReference>
<reference evidence="5" key="1">
    <citation type="journal article" date="2015" name="Genome Announc.">
        <title>Draft genome sequence of the cellulolytic fungus Chaetomium globosum.</title>
        <authorList>
            <person name="Cuomo C.A."/>
            <person name="Untereiner W.A."/>
            <person name="Ma L.-J."/>
            <person name="Grabherr M."/>
            <person name="Birren B.W."/>
        </authorList>
    </citation>
    <scope>NUCLEOTIDE SEQUENCE [LARGE SCALE GENOMIC DNA]</scope>
    <source>
        <strain evidence="5">ATCC 6205 / CBS 148.51 / DSM 1962 / NBRC 6347 / NRRL 1970</strain>
    </source>
</reference>
<gene>
    <name evidence="4" type="ORF">CHGG_09359</name>
</gene>
<feature type="repeat" description="ANK" evidence="3">
    <location>
        <begin position="707"/>
        <end position="739"/>
    </location>
</feature>
<proteinExistence type="predicted"/>
<dbReference type="EMBL" id="CH408034">
    <property type="protein sequence ID" value="EAQ85345.1"/>
    <property type="molecule type" value="Genomic_DNA"/>
</dbReference>
<dbReference type="PANTHER" id="PTHR24171:SF9">
    <property type="entry name" value="ANKYRIN REPEAT DOMAIN-CONTAINING PROTEIN 39"/>
    <property type="match status" value="1"/>
</dbReference>
<dbReference type="SMART" id="SM00248">
    <property type="entry name" value="ANK"/>
    <property type="match status" value="8"/>
</dbReference>
<dbReference type="PANTHER" id="PTHR24171">
    <property type="entry name" value="ANKYRIN REPEAT DOMAIN-CONTAINING PROTEIN 39-RELATED"/>
    <property type="match status" value="1"/>
</dbReference>
<evidence type="ECO:0000313" key="4">
    <source>
        <dbReference type="EMBL" id="EAQ85345.1"/>
    </source>
</evidence>
<evidence type="ECO:0000313" key="5">
    <source>
        <dbReference type="Proteomes" id="UP000001056"/>
    </source>
</evidence>
<protein>
    <submittedName>
        <fullName evidence="4">Uncharacterized protein</fullName>
    </submittedName>
</protein>
<dbReference type="PROSITE" id="PS50088">
    <property type="entry name" value="ANK_REPEAT"/>
    <property type="match status" value="8"/>
</dbReference>
<feature type="repeat" description="ANK" evidence="3">
    <location>
        <begin position="544"/>
        <end position="576"/>
    </location>
</feature>